<feature type="transmembrane region" description="Helical" evidence="1">
    <location>
        <begin position="106"/>
        <end position="125"/>
    </location>
</feature>
<dbReference type="EMBL" id="JAJFAZ020000002">
    <property type="protein sequence ID" value="KAI5347357.1"/>
    <property type="molecule type" value="Genomic_DNA"/>
</dbReference>
<protein>
    <submittedName>
        <fullName evidence="2">Uncharacterized protein</fullName>
    </submittedName>
</protein>
<accession>A0AAD4WSB0</accession>
<evidence type="ECO:0000256" key="1">
    <source>
        <dbReference type="SAM" id="Phobius"/>
    </source>
</evidence>
<name>A0AAD4WSB0_PRUDU</name>
<evidence type="ECO:0000313" key="2">
    <source>
        <dbReference type="EMBL" id="KAI5347357.1"/>
    </source>
</evidence>
<proteinExistence type="predicted"/>
<keyword evidence="3" id="KW-1185">Reference proteome</keyword>
<reference evidence="2 3" key="1">
    <citation type="journal article" date="2022" name="G3 (Bethesda)">
        <title>Whole-genome sequence and methylome profiling of the almond [Prunus dulcis (Mill.) D.A. Webb] cultivar 'Nonpareil'.</title>
        <authorList>
            <person name="D'Amico-Willman K.M."/>
            <person name="Ouma W.Z."/>
            <person name="Meulia T."/>
            <person name="Sideli G.M."/>
            <person name="Gradziel T.M."/>
            <person name="Fresnedo-Ramirez J."/>
        </authorList>
    </citation>
    <scope>NUCLEOTIDE SEQUENCE [LARGE SCALE GENOMIC DNA]</scope>
    <source>
        <strain evidence="2">Clone GOH B32 T37-40</strain>
    </source>
</reference>
<keyword evidence="1" id="KW-0472">Membrane</keyword>
<sequence length="170" mass="19781">MDNAQMIRSKWILRSNHARSPPVRNRHIRSSRRTDCCITDASPREAEIDNGCDSIRFPDREHARDRSELRCFESRRSNSIGSRPVDGRLLLEEAERVDRLVGSLRSMILFLTLSVLSFLTNLHLLDLYMQRWFDYLTHGFVDEVKVEVAVATEKPCDLEMMIIYKKGVGR</sequence>
<keyword evidence="1" id="KW-0812">Transmembrane</keyword>
<keyword evidence="1" id="KW-1133">Transmembrane helix</keyword>
<evidence type="ECO:0000313" key="3">
    <source>
        <dbReference type="Proteomes" id="UP001054821"/>
    </source>
</evidence>
<dbReference type="Proteomes" id="UP001054821">
    <property type="component" value="Chromosome 2"/>
</dbReference>
<gene>
    <name evidence="2" type="ORF">L3X38_015236</name>
</gene>
<organism evidence="2 3">
    <name type="scientific">Prunus dulcis</name>
    <name type="common">Almond</name>
    <name type="synonym">Amygdalus dulcis</name>
    <dbReference type="NCBI Taxonomy" id="3755"/>
    <lineage>
        <taxon>Eukaryota</taxon>
        <taxon>Viridiplantae</taxon>
        <taxon>Streptophyta</taxon>
        <taxon>Embryophyta</taxon>
        <taxon>Tracheophyta</taxon>
        <taxon>Spermatophyta</taxon>
        <taxon>Magnoliopsida</taxon>
        <taxon>eudicotyledons</taxon>
        <taxon>Gunneridae</taxon>
        <taxon>Pentapetalae</taxon>
        <taxon>rosids</taxon>
        <taxon>fabids</taxon>
        <taxon>Rosales</taxon>
        <taxon>Rosaceae</taxon>
        <taxon>Amygdaloideae</taxon>
        <taxon>Amygdaleae</taxon>
        <taxon>Prunus</taxon>
    </lineage>
</organism>
<comment type="caution">
    <text evidence="2">The sequence shown here is derived from an EMBL/GenBank/DDBJ whole genome shotgun (WGS) entry which is preliminary data.</text>
</comment>
<dbReference type="AlphaFoldDB" id="A0AAD4WSB0"/>